<dbReference type="OrthoDB" id="163438at2759"/>
<evidence type="ECO:0000313" key="4">
    <source>
        <dbReference type="EMBL" id="KAH7175806.1"/>
    </source>
</evidence>
<feature type="compositionally biased region" description="Polar residues" evidence="2">
    <location>
        <begin position="35"/>
        <end position="72"/>
    </location>
</feature>
<organism evidence="4 5">
    <name type="scientific">Dactylonectria macrodidyma</name>
    <dbReference type="NCBI Taxonomy" id="307937"/>
    <lineage>
        <taxon>Eukaryota</taxon>
        <taxon>Fungi</taxon>
        <taxon>Dikarya</taxon>
        <taxon>Ascomycota</taxon>
        <taxon>Pezizomycotina</taxon>
        <taxon>Sordariomycetes</taxon>
        <taxon>Hypocreomycetidae</taxon>
        <taxon>Hypocreales</taxon>
        <taxon>Nectriaceae</taxon>
        <taxon>Dactylonectria</taxon>
    </lineage>
</organism>
<dbReference type="PANTHER" id="PTHR10039:SF10">
    <property type="entry name" value="NACHT DOMAIN-CONTAINING PROTEIN"/>
    <property type="match status" value="1"/>
</dbReference>
<name>A0A9P9FUY0_9HYPO</name>
<protein>
    <recommendedName>
        <fullName evidence="3">NACHT domain-containing protein</fullName>
    </recommendedName>
</protein>
<evidence type="ECO:0000256" key="1">
    <source>
        <dbReference type="ARBA" id="ARBA00022737"/>
    </source>
</evidence>
<gene>
    <name evidence="4" type="ORF">EDB81DRAFT_896495</name>
</gene>
<proteinExistence type="predicted"/>
<feature type="domain" description="NACHT" evidence="3">
    <location>
        <begin position="381"/>
        <end position="529"/>
    </location>
</feature>
<dbReference type="Proteomes" id="UP000738349">
    <property type="component" value="Unassembled WGS sequence"/>
</dbReference>
<accession>A0A9P9FUY0</accession>
<dbReference type="InterPro" id="IPR007111">
    <property type="entry name" value="NACHT_NTPase"/>
</dbReference>
<dbReference type="InterPro" id="IPR056884">
    <property type="entry name" value="NPHP3-like_N"/>
</dbReference>
<dbReference type="PROSITE" id="PS50837">
    <property type="entry name" value="NACHT"/>
    <property type="match status" value="1"/>
</dbReference>
<sequence length="1036" mass="116543">MAPRRTRNGGFRLRLRTLLHRLRRSSRNREEDVSIESSQNIQEGPDLATNSDSTPQDVTSTAGPLPCNQDNSVIPEEPTSPGDVEAHDRPDRVSLYATHLHKGFTTFRPAANGRDSDVAPSDLWSAAYREAVASLGEDIDIAILKGNNVAQLFRDLEEIGVGVTQQSAFLRGVKYLQSIQVPLERFKLALDLASPLTSLEPTATTVFGVVKSVTALAISFATADLEFAKQIAEMLEQISYIDDCNTLGQKADKVDIHKALVSVYRKLLEFYQAGFEILTNKGAKFVITLVLENDRLPNIAQDFLRHADTLRKLVQKATWEIVDDIKAMLYDREIARWLGSEKLVHQSRYHAYFQDLRADQACEFLLTNAELMKWYRASNSQHLVLLGDMGSGKTVSMAFLVDELSRRNEHQLPQPKLCFYYCRDDETGQAVSILSALLLSLLEQLPGLKRKFFEWYKQAQALGDLEPAINPKKLEAILHKVLETIDRPVFFVIDGLDECDRASRNLLLKFLKTSTQRFPRLKTILSSRPQEEILEQIDGMAKIDLGSDPVRDGVIVEKIVEKQLFYLSQNVKAFVTDSISRLAQGSAIWSKIIGLIEGCGIRALGSMQRFINRLPLPGQLSQLYITLLAQYTSNDPENHELATTALKVLAIARRPLSILELAWAVALGTAQHEVTTVAALAGLVDHQRVMNFIHPFISRVDFSDVKKRQVQLVHQSVKEFVIQILASNPTCLQTPSLSAAVDKALHHRHVERLDAFALGISIRYLRLSDICATDLFSDEQVAIEALPQDVHIFDDDEISVEHDPNCASETLEENMIRYDPTDRGFGELFNYASCHWIEHFGAVTTEPLPSLSSIENLCQAGSTQLHNWIQQNCRPNCTIKHRFQFDSSLHDPLSITSLYGSEAMLRHMLENSDFDEDKFLPDTALGAADQILQWGDLPRLSILLESKLGHQLQNLDLFRLIIQRWSNPVMPRNTWDAAFDLIGHVLKTLVQGRWGNELLCLAANAGWLNFEHTARTQLVKNPDCVDATIVEPTRYC</sequence>
<dbReference type="EMBL" id="JAGMUV010000001">
    <property type="protein sequence ID" value="KAH7175806.1"/>
    <property type="molecule type" value="Genomic_DNA"/>
</dbReference>
<evidence type="ECO:0000313" key="5">
    <source>
        <dbReference type="Proteomes" id="UP000738349"/>
    </source>
</evidence>
<comment type="caution">
    <text evidence="4">The sequence shown here is derived from an EMBL/GenBank/DDBJ whole genome shotgun (WGS) entry which is preliminary data.</text>
</comment>
<dbReference type="AlphaFoldDB" id="A0A9P9FUY0"/>
<keyword evidence="1" id="KW-0677">Repeat</keyword>
<feature type="region of interest" description="Disordered" evidence="2">
    <location>
        <begin position="23"/>
        <end position="88"/>
    </location>
</feature>
<dbReference type="PANTHER" id="PTHR10039">
    <property type="entry name" value="AMELOGENIN"/>
    <property type="match status" value="1"/>
</dbReference>
<dbReference type="Pfam" id="PF24883">
    <property type="entry name" value="NPHP3_N"/>
    <property type="match status" value="1"/>
</dbReference>
<evidence type="ECO:0000259" key="3">
    <source>
        <dbReference type="PROSITE" id="PS50837"/>
    </source>
</evidence>
<reference evidence="4" key="1">
    <citation type="journal article" date="2021" name="Nat. Commun.">
        <title>Genetic determinants of endophytism in the Arabidopsis root mycobiome.</title>
        <authorList>
            <person name="Mesny F."/>
            <person name="Miyauchi S."/>
            <person name="Thiergart T."/>
            <person name="Pickel B."/>
            <person name="Atanasova L."/>
            <person name="Karlsson M."/>
            <person name="Huettel B."/>
            <person name="Barry K.W."/>
            <person name="Haridas S."/>
            <person name="Chen C."/>
            <person name="Bauer D."/>
            <person name="Andreopoulos W."/>
            <person name="Pangilinan J."/>
            <person name="LaButti K."/>
            <person name="Riley R."/>
            <person name="Lipzen A."/>
            <person name="Clum A."/>
            <person name="Drula E."/>
            <person name="Henrissat B."/>
            <person name="Kohler A."/>
            <person name="Grigoriev I.V."/>
            <person name="Martin F.M."/>
            <person name="Hacquard S."/>
        </authorList>
    </citation>
    <scope>NUCLEOTIDE SEQUENCE</scope>
    <source>
        <strain evidence="4">MPI-CAGE-AT-0147</strain>
    </source>
</reference>
<evidence type="ECO:0000256" key="2">
    <source>
        <dbReference type="SAM" id="MobiDB-lite"/>
    </source>
</evidence>
<dbReference type="Gene3D" id="3.40.50.300">
    <property type="entry name" value="P-loop containing nucleotide triphosphate hydrolases"/>
    <property type="match status" value="1"/>
</dbReference>
<dbReference type="SUPFAM" id="SSF52540">
    <property type="entry name" value="P-loop containing nucleoside triphosphate hydrolases"/>
    <property type="match status" value="1"/>
</dbReference>
<keyword evidence="5" id="KW-1185">Reference proteome</keyword>
<dbReference type="InterPro" id="IPR027417">
    <property type="entry name" value="P-loop_NTPase"/>
</dbReference>